<feature type="region of interest" description="Disordered" evidence="3">
    <location>
        <begin position="57"/>
        <end position="103"/>
    </location>
</feature>
<dbReference type="GO" id="GO:0008010">
    <property type="term" value="F:structural constituent of chitin-based larval cuticle"/>
    <property type="evidence" value="ECO:0007669"/>
    <property type="project" value="TreeGrafter"/>
</dbReference>
<evidence type="ECO:0000256" key="3">
    <source>
        <dbReference type="SAM" id="MobiDB-lite"/>
    </source>
</evidence>
<feature type="compositionally biased region" description="Polar residues" evidence="3">
    <location>
        <begin position="122"/>
        <end position="133"/>
    </location>
</feature>
<feature type="compositionally biased region" description="Polar residues" evidence="3">
    <location>
        <begin position="195"/>
        <end position="212"/>
    </location>
</feature>
<feature type="compositionally biased region" description="Basic residues" evidence="3">
    <location>
        <begin position="86"/>
        <end position="95"/>
    </location>
</feature>
<dbReference type="Pfam" id="PF00379">
    <property type="entry name" value="Chitin_bind_4"/>
    <property type="match status" value="1"/>
</dbReference>
<keyword evidence="5" id="KW-1185">Reference proteome</keyword>
<dbReference type="Proteomes" id="UP000198287">
    <property type="component" value="Unassembled WGS sequence"/>
</dbReference>
<gene>
    <name evidence="4" type="ORF">Fcan01_06021</name>
</gene>
<dbReference type="InterPro" id="IPR050468">
    <property type="entry name" value="Cuticle_Struct_Prot"/>
</dbReference>
<comment type="caution">
    <text evidence="4">The sequence shown here is derived from an EMBL/GenBank/DDBJ whole genome shotgun (WGS) entry which is preliminary data.</text>
</comment>
<dbReference type="InterPro" id="IPR000618">
    <property type="entry name" value="Insect_cuticle"/>
</dbReference>
<proteinExistence type="predicted"/>
<reference evidence="4 5" key="1">
    <citation type="submission" date="2015-12" db="EMBL/GenBank/DDBJ databases">
        <title>The genome of Folsomia candida.</title>
        <authorList>
            <person name="Faddeeva A."/>
            <person name="Derks M.F."/>
            <person name="Anvar Y."/>
            <person name="Smit S."/>
            <person name="Van Straalen N."/>
            <person name="Roelofs D."/>
        </authorList>
    </citation>
    <scope>NUCLEOTIDE SEQUENCE [LARGE SCALE GENOMIC DNA]</scope>
    <source>
        <strain evidence="4 5">VU population</strain>
        <tissue evidence="4">Whole body</tissue>
    </source>
</reference>
<sequence length="430" mass="44500">MCTDSAALLSFIHIVDCLKSIPLTKYPKAKICALVALATAQNPRKIGKNGKNGYLATAPGGSGPSNVGGDYGQSQYESPAPYSSHQGHKTHHGPTHHNDKPSYSQLLQDTRTLNQDGTINFNFQADNGLQQGETVDPDGTRRGFYSYPGADGKPITVKYTAGKNGFIAEGDHLPLQPQAAAHNDKDNEEDYSPKQRPSYSGRQESSGDSGQYNPPPPHQSGAYTPGQYKRPAAPAPAPYKHNSPSSSGRYQGGGGGPGPSSYNHGPSAYSSPSYAGGNEGGSSFVGFGGDFDQGFASPQPSHNNYAGAPARAPSSGSRHSQAPRSPSYSFGGPSSGGPSPSYSSGAPSYSSGPAFGSSSPRGGGFTAANPYQPAGSGPYNGNFDLGNSGHFSIDFAPGAAQEYQPGGEGSSHSPSFAGRRPRPQGTRGQY</sequence>
<feature type="region of interest" description="Disordered" evidence="3">
    <location>
        <begin position="122"/>
        <end position="154"/>
    </location>
</feature>
<evidence type="ECO:0000313" key="5">
    <source>
        <dbReference type="Proteomes" id="UP000198287"/>
    </source>
</evidence>
<dbReference type="GO" id="GO:0062129">
    <property type="term" value="C:chitin-based extracellular matrix"/>
    <property type="evidence" value="ECO:0007669"/>
    <property type="project" value="TreeGrafter"/>
</dbReference>
<feature type="compositionally biased region" description="Low complexity" evidence="3">
    <location>
        <begin position="306"/>
        <end position="360"/>
    </location>
</feature>
<dbReference type="PANTHER" id="PTHR10380">
    <property type="entry name" value="CUTICLE PROTEIN"/>
    <property type="match status" value="1"/>
</dbReference>
<dbReference type="PROSITE" id="PS51155">
    <property type="entry name" value="CHIT_BIND_RR_2"/>
    <property type="match status" value="1"/>
</dbReference>
<feature type="compositionally biased region" description="Polar residues" evidence="3">
    <location>
        <begin position="72"/>
        <end position="85"/>
    </location>
</feature>
<name>A0A226EWM5_FOLCA</name>
<dbReference type="EMBL" id="LNIX01000002">
    <property type="protein sequence ID" value="OXA61026.1"/>
    <property type="molecule type" value="Genomic_DNA"/>
</dbReference>
<evidence type="ECO:0000256" key="2">
    <source>
        <dbReference type="PROSITE-ProRule" id="PRU00497"/>
    </source>
</evidence>
<keyword evidence="1 2" id="KW-0193">Cuticle</keyword>
<organism evidence="4 5">
    <name type="scientific">Folsomia candida</name>
    <name type="common">Springtail</name>
    <dbReference type="NCBI Taxonomy" id="158441"/>
    <lineage>
        <taxon>Eukaryota</taxon>
        <taxon>Metazoa</taxon>
        <taxon>Ecdysozoa</taxon>
        <taxon>Arthropoda</taxon>
        <taxon>Hexapoda</taxon>
        <taxon>Collembola</taxon>
        <taxon>Entomobryomorpha</taxon>
        <taxon>Isotomoidea</taxon>
        <taxon>Isotomidae</taxon>
        <taxon>Proisotominae</taxon>
        <taxon>Folsomia</taxon>
    </lineage>
</organism>
<dbReference type="OMA" id="PKAKICA"/>
<accession>A0A226EWM5</accession>
<dbReference type="OrthoDB" id="6597363at2759"/>
<feature type="region of interest" description="Disordered" evidence="3">
    <location>
        <begin position="180"/>
        <end position="430"/>
    </location>
</feature>
<dbReference type="AlphaFoldDB" id="A0A226EWM5"/>
<evidence type="ECO:0000256" key="1">
    <source>
        <dbReference type="ARBA" id="ARBA00022460"/>
    </source>
</evidence>
<protein>
    <submittedName>
        <fullName evidence="4">Endocuticle structural glycoprotein SgAbd-1</fullName>
    </submittedName>
</protein>
<dbReference type="PROSITE" id="PS00233">
    <property type="entry name" value="CHIT_BIND_RR_1"/>
    <property type="match status" value="1"/>
</dbReference>
<dbReference type="InterPro" id="IPR031311">
    <property type="entry name" value="CHIT_BIND_RR_consensus"/>
</dbReference>
<evidence type="ECO:0000313" key="4">
    <source>
        <dbReference type="EMBL" id="OXA61026.1"/>
    </source>
</evidence>
<dbReference type="PANTHER" id="PTHR10380:SF173">
    <property type="entry name" value="CUTICULAR PROTEIN 47EF, ISOFORM C-RELATED"/>
    <property type="match status" value="1"/>
</dbReference>